<dbReference type="GO" id="GO:0017168">
    <property type="term" value="F:5-oxoprolinase (ATP-hydrolyzing) activity"/>
    <property type="evidence" value="ECO:0007669"/>
    <property type="project" value="UniProtKB-UniRule"/>
</dbReference>
<dbReference type="InterPro" id="IPR011330">
    <property type="entry name" value="Glyco_hydro/deAcase_b/a-brl"/>
</dbReference>
<dbReference type="OrthoDB" id="9773478at2"/>
<dbReference type="STRING" id="871651.SAMN05421688_0041"/>
<dbReference type="PANTHER" id="PTHR30292">
    <property type="entry name" value="UNCHARACTERIZED PROTEIN YBGL-RELATED"/>
    <property type="match status" value="1"/>
</dbReference>
<proteinExistence type="inferred from homology"/>
<dbReference type="Gene3D" id="3.20.20.370">
    <property type="entry name" value="Glycoside hydrolase/deacetylase"/>
    <property type="match status" value="1"/>
</dbReference>
<keyword evidence="1" id="KW-0378">Hydrolase</keyword>
<dbReference type="CDD" id="cd10787">
    <property type="entry name" value="LamB_YcsF_like"/>
    <property type="match status" value="1"/>
</dbReference>
<dbReference type="SUPFAM" id="SSF88713">
    <property type="entry name" value="Glycoside hydrolase/deacetylase"/>
    <property type="match status" value="1"/>
</dbReference>
<accession>A0A1I0UXJ8</accession>
<evidence type="ECO:0000313" key="2">
    <source>
        <dbReference type="EMBL" id="SFA68819.1"/>
    </source>
</evidence>
<comment type="function">
    <text evidence="1">Catalyzes the cleavage of 5-oxoproline to form L-glutamate coupled to the hydrolysis of ATP to ADP and inorganic phosphate.</text>
</comment>
<evidence type="ECO:0000256" key="1">
    <source>
        <dbReference type="HAMAP-Rule" id="MF_00691"/>
    </source>
</evidence>
<dbReference type="Proteomes" id="UP000198796">
    <property type="component" value="Unassembled WGS sequence"/>
</dbReference>
<organism evidence="2 3">
    <name type="scientific">Poseidonocella pacifica</name>
    <dbReference type="NCBI Taxonomy" id="871651"/>
    <lineage>
        <taxon>Bacteria</taxon>
        <taxon>Pseudomonadati</taxon>
        <taxon>Pseudomonadota</taxon>
        <taxon>Alphaproteobacteria</taxon>
        <taxon>Rhodobacterales</taxon>
        <taxon>Roseobacteraceae</taxon>
        <taxon>Poseidonocella</taxon>
    </lineage>
</organism>
<protein>
    <recommendedName>
        <fullName evidence="1">5-oxoprolinase subunit A</fullName>
        <shortName evidence="1">5-OPase subunit A</shortName>
        <ecNumber evidence="1">3.5.2.9</ecNumber>
    </recommendedName>
    <alternativeName>
        <fullName evidence="1">5-oxoprolinase (ATP-hydrolyzing) subunit A</fullName>
    </alternativeName>
</protein>
<sequence>MTKTVDLNADMGEGFGAWTMGDDAALLEIVTSANVACGFHGGDWDVMAETMSAAVRKGAGIGAHPGFADLHGFGRNRMQLPRASVQNLVRYQLGAAQAMARAAGGKVRHLKLHGALANMASEDEGLAKACYEAALSVAPNIIIMVLAGTAQYRAAEALGCPVACEIFADRAYNDNATLVDRSLPGAMIQDPILAGARMAEMVREGAIITESGKRIETRIDTICLHGDTPAAVRIAAEVRRSLEADGVTLVQFSGEPA</sequence>
<dbReference type="PANTHER" id="PTHR30292:SF0">
    <property type="entry name" value="5-OXOPROLINASE SUBUNIT A"/>
    <property type="match status" value="1"/>
</dbReference>
<dbReference type="GO" id="GO:0005975">
    <property type="term" value="P:carbohydrate metabolic process"/>
    <property type="evidence" value="ECO:0007669"/>
    <property type="project" value="InterPro"/>
</dbReference>
<keyword evidence="1" id="KW-0547">Nucleotide-binding</keyword>
<evidence type="ECO:0000313" key="3">
    <source>
        <dbReference type="Proteomes" id="UP000198796"/>
    </source>
</evidence>
<dbReference type="GO" id="GO:0005524">
    <property type="term" value="F:ATP binding"/>
    <property type="evidence" value="ECO:0007669"/>
    <property type="project" value="UniProtKB-UniRule"/>
</dbReference>
<dbReference type="HAMAP" id="MF_00691">
    <property type="entry name" value="PxpA"/>
    <property type="match status" value="1"/>
</dbReference>
<comment type="subunit">
    <text evidence="1">Forms a complex composed of PxpA, PxpB and PxpC.</text>
</comment>
<comment type="similarity">
    <text evidence="1">Belongs to the LamB/PxpA family.</text>
</comment>
<dbReference type="AlphaFoldDB" id="A0A1I0UXJ8"/>
<keyword evidence="1" id="KW-0067">ATP-binding</keyword>
<reference evidence="2 3" key="1">
    <citation type="submission" date="2016-10" db="EMBL/GenBank/DDBJ databases">
        <authorList>
            <person name="de Groot N.N."/>
        </authorList>
    </citation>
    <scope>NUCLEOTIDE SEQUENCE [LARGE SCALE GENOMIC DNA]</scope>
    <source>
        <strain evidence="2 3">DSM 29316</strain>
    </source>
</reference>
<dbReference type="Pfam" id="PF03746">
    <property type="entry name" value="LamB_YcsF"/>
    <property type="match status" value="1"/>
</dbReference>
<dbReference type="RefSeq" id="WP_092061246.1">
    <property type="nucleotide sequence ID" value="NZ_FOJU01000001.1"/>
</dbReference>
<name>A0A1I0UXJ8_9RHOB</name>
<dbReference type="EC" id="3.5.2.9" evidence="1"/>
<comment type="catalytic activity">
    <reaction evidence="1">
        <text>5-oxo-L-proline + ATP + 2 H2O = L-glutamate + ADP + phosphate + H(+)</text>
        <dbReference type="Rhea" id="RHEA:10348"/>
        <dbReference type="ChEBI" id="CHEBI:15377"/>
        <dbReference type="ChEBI" id="CHEBI:15378"/>
        <dbReference type="ChEBI" id="CHEBI:29985"/>
        <dbReference type="ChEBI" id="CHEBI:30616"/>
        <dbReference type="ChEBI" id="CHEBI:43474"/>
        <dbReference type="ChEBI" id="CHEBI:58402"/>
        <dbReference type="ChEBI" id="CHEBI:456216"/>
        <dbReference type="EC" id="3.5.2.9"/>
    </reaction>
</comment>
<gene>
    <name evidence="1" type="primary">pxpA</name>
    <name evidence="2" type="ORF">SAMN05421688_0041</name>
</gene>
<dbReference type="InterPro" id="IPR005501">
    <property type="entry name" value="LamB/YcsF/PxpA-like"/>
</dbReference>
<dbReference type="NCBIfam" id="NF003816">
    <property type="entry name" value="PRK05406.1-5"/>
    <property type="match status" value="1"/>
</dbReference>
<keyword evidence="3" id="KW-1185">Reference proteome</keyword>
<dbReference type="EMBL" id="FOJU01000001">
    <property type="protein sequence ID" value="SFA68819.1"/>
    <property type="molecule type" value="Genomic_DNA"/>
</dbReference>
<dbReference type="NCBIfam" id="NF003814">
    <property type="entry name" value="PRK05406.1-3"/>
    <property type="match status" value="1"/>
</dbReference>